<reference evidence="3" key="1">
    <citation type="submission" date="2015-02" db="EMBL/GenBank/DDBJ databases">
        <authorList>
            <person name="Chooi Y.-H."/>
        </authorList>
    </citation>
    <scope>NUCLEOTIDE SEQUENCE [LARGE SCALE GENOMIC DNA]</scope>
    <source>
        <strain evidence="3">strain Y</strain>
    </source>
</reference>
<organism evidence="2 3">
    <name type="scientific">Candidatus Filomicrobium marinum</name>
    <dbReference type="NCBI Taxonomy" id="1608628"/>
    <lineage>
        <taxon>Bacteria</taxon>
        <taxon>Pseudomonadati</taxon>
        <taxon>Pseudomonadota</taxon>
        <taxon>Alphaproteobacteria</taxon>
        <taxon>Hyphomicrobiales</taxon>
        <taxon>Hyphomicrobiaceae</taxon>
        <taxon>Filomicrobium</taxon>
    </lineage>
</organism>
<keyword evidence="3" id="KW-1185">Reference proteome</keyword>
<evidence type="ECO:0000313" key="3">
    <source>
        <dbReference type="Proteomes" id="UP000033187"/>
    </source>
</evidence>
<evidence type="ECO:0000256" key="1">
    <source>
        <dbReference type="SAM" id="MobiDB-lite"/>
    </source>
</evidence>
<dbReference type="KEGG" id="fil:BN1229_v1_3998"/>
<dbReference type="KEGG" id="fiy:BN1229_v1_3985"/>
<dbReference type="EMBL" id="LN829119">
    <property type="protein sequence ID" value="CPR22552.1"/>
    <property type="molecule type" value="Genomic_DNA"/>
</dbReference>
<feature type="region of interest" description="Disordered" evidence="1">
    <location>
        <begin position="16"/>
        <end position="37"/>
    </location>
</feature>
<dbReference type="Proteomes" id="UP000033187">
    <property type="component" value="Chromosome 1"/>
</dbReference>
<gene>
    <name evidence="2" type="ORF">YBN1229_v1_3985</name>
</gene>
<dbReference type="AlphaFoldDB" id="A0A0D6JLJ9"/>
<proteinExistence type="predicted"/>
<protein>
    <submittedName>
        <fullName evidence="2">Uncharacterized protein</fullName>
    </submittedName>
</protein>
<accession>A0A0D6JLJ9</accession>
<name>A0A0D6JLJ9_9HYPH</name>
<sequence length="57" mass="6432">MRAILEKSNDPINSLGLVGKGMTKKKPSRTKNLYIGGTGRLDHMTKADHFRMCDRNE</sequence>
<evidence type="ECO:0000313" key="2">
    <source>
        <dbReference type="EMBL" id="CPR22552.1"/>
    </source>
</evidence>